<evidence type="ECO:0000256" key="5">
    <source>
        <dbReference type="ARBA" id="ARBA00023136"/>
    </source>
</evidence>
<feature type="transmembrane region" description="Helical" evidence="6">
    <location>
        <begin position="232"/>
        <end position="251"/>
    </location>
</feature>
<evidence type="ECO:0000313" key="7">
    <source>
        <dbReference type="EMBL" id="CEJ79822.1"/>
    </source>
</evidence>
<accession>A0A0A1T0P5</accession>
<sequence>MKEADVDLATGEIHNASADDSRDMRRLGRKQELVRNFRTISIVSFVALATSAWETNIFVFTQGLKDGGRLNVMYSLLWCFVGFIPIYLSMAEMASMAPIAGAQYHWVSEFAPRRYQKILSYVTGWMSTLAFQAGNASGMFEVGIVIQAIITVNIPDYEAPNWHAAVINIAFTLLALAINVLGSRMLHHWQTGAFILHIAAFIAFLVPIWATIPRIDHDLVWNQFENRGGWSSLPLAILVGQMPGISAHVGIDAATHMSEEVKDASRIIPMTMLVNFVINMGFIFLTLLSFCYHIPDVEVALNDSTGYPGLWVIRQSITSLPWLNVLLAVILLLEVLGELAYFAAVSRDLYAFARDDGLPFSQWLRKVDPRRRIPTNAYILSAACSILMSLIYVGNSAAFYAIVSLCTVALLQCYLFSIGCILWRRIHFPETLPPAKFSLGKWGIPVNTSAVVFCLWSFFWTFWPEESPVTLDNMNWAVLLFVATVLVSLAYYFLGGNKKYNGPVALVEDRKSE</sequence>
<evidence type="ECO:0000313" key="8">
    <source>
        <dbReference type="Proteomes" id="UP000039046"/>
    </source>
</evidence>
<keyword evidence="2" id="KW-0813">Transport</keyword>
<dbReference type="STRING" id="1531966.A0A0A1T0P5"/>
<evidence type="ECO:0000256" key="1">
    <source>
        <dbReference type="ARBA" id="ARBA00004141"/>
    </source>
</evidence>
<dbReference type="GO" id="GO:0016020">
    <property type="term" value="C:membrane"/>
    <property type="evidence" value="ECO:0007669"/>
    <property type="project" value="UniProtKB-SubCell"/>
</dbReference>
<feature type="transmembrane region" description="Helical" evidence="6">
    <location>
        <begin position="73"/>
        <end position="97"/>
    </location>
</feature>
<evidence type="ECO:0000256" key="4">
    <source>
        <dbReference type="ARBA" id="ARBA00022989"/>
    </source>
</evidence>
<name>A0A0A1T0P5_9HYPO</name>
<dbReference type="HOGENOM" id="CLU_004495_6_1_1"/>
<dbReference type="PANTHER" id="PTHR45649">
    <property type="entry name" value="AMINO-ACID PERMEASE BAT1"/>
    <property type="match status" value="1"/>
</dbReference>
<dbReference type="OrthoDB" id="3257095at2759"/>
<dbReference type="EMBL" id="CDHN01000001">
    <property type="protein sequence ID" value="CEJ79822.1"/>
    <property type="molecule type" value="Genomic_DNA"/>
</dbReference>
<comment type="subcellular location">
    <subcellularLocation>
        <location evidence="1">Membrane</location>
        <topology evidence="1">Multi-pass membrane protein</topology>
    </subcellularLocation>
</comment>
<feature type="transmembrane region" description="Helical" evidence="6">
    <location>
        <begin position="475"/>
        <end position="494"/>
    </location>
</feature>
<keyword evidence="4 6" id="KW-1133">Transmembrane helix</keyword>
<keyword evidence="3 6" id="KW-0812">Transmembrane</keyword>
<feature type="transmembrane region" description="Helical" evidence="6">
    <location>
        <begin position="444"/>
        <end position="463"/>
    </location>
</feature>
<dbReference type="PIRSF" id="PIRSF006060">
    <property type="entry name" value="AA_transporter"/>
    <property type="match status" value="1"/>
</dbReference>
<feature type="transmembrane region" description="Helical" evidence="6">
    <location>
        <begin position="193"/>
        <end position="212"/>
    </location>
</feature>
<feature type="transmembrane region" description="Helical" evidence="6">
    <location>
        <begin position="162"/>
        <end position="181"/>
    </location>
</feature>
<evidence type="ECO:0000256" key="2">
    <source>
        <dbReference type="ARBA" id="ARBA00022448"/>
    </source>
</evidence>
<feature type="transmembrane region" description="Helical" evidence="6">
    <location>
        <begin position="33"/>
        <end position="53"/>
    </location>
</feature>
<keyword evidence="5 6" id="KW-0472">Membrane</keyword>
<feature type="transmembrane region" description="Helical" evidence="6">
    <location>
        <begin position="118"/>
        <end position="150"/>
    </location>
</feature>
<protein>
    <submittedName>
        <fullName evidence="7">Putative Amino acid permease 2</fullName>
    </submittedName>
</protein>
<reference evidence="7 8" key="1">
    <citation type="journal article" date="2015" name="Genome Announc.">
        <title>Draft Genome Sequence and Gene Annotation of the Entomopathogenic Fungus Verticillium hemipterigenum.</title>
        <authorList>
            <person name="Horn F."/>
            <person name="Habel A."/>
            <person name="Scharf D.H."/>
            <person name="Dworschak J."/>
            <person name="Brakhage A.A."/>
            <person name="Guthke R."/>
            <person name="Hertweck C."/>
            <person name="Linde J."/>
        </authorList>
    </citation>
    <scope>NUCLEOTIDE SEQUENCE [LARGE SCALE GENOMIC DNA]</scope>
</reference>
<organism evidence="7 8">
    <name type="scientific">[Torrubiella] hemipterigena</name>
    <dbReference type="NCBI Taxonomy" id="1531966"/>
    <lineage>
        <taxon>Eukaryota</taxon>
        <taxon>Fungi</taxon>
        <taxon>Dikarya</taxon>
        <taxon>Ascomycota</taxon>
        <taxon>Pezizomycotina</taxon>
        <taxon>Sordariomycetes</taxon>
        <taxon>Hypocreomycetidae</taxon>
        <taxon>Hypocreales</taxon>
        <taxon>Clavicipitaceae</taxon>
        <taxon>Clavicipitaceae incertae sedis</taxon>
        <taxon>'Torrubiella' clade</taxon>
    </lineage>
</organism>
<keyword evidence="8" id="KW-1185">Reference proteome</keyword>
<feature type="transmembrane region" description="Helical" evidence="6">
    <location>
        <begin position="272"/>
        <end position="295"/>
    </location>
</feature>
<feature type="transmembrane region" description="Helical" evidence="6">
    <location>
        <begin position="399"/>
        <end position="423"/>
    </location>
</feature>
<dbReference type="AlphaFoldDB" id="A0A0A1T0P5"/>
<proteinExistence type="predicted"/>
<feature type="transmembrane region" description="Helical" evidence="6">
    <location>
        <begin position="322"/>
        <end position="344"/>
    </location>
</feature>
<feature type="transmembrane region" description="Helical" evidence="6">
    <location>
        <begin position="375"/>
        <end position="393"/>
    </location>
</feature>
<dbReference type="GO" id="GO:0022857">
    <property type="term" value="F:transmembrane transporter activity"/>
    <property type="evidence" value="ECO:0007669"/>
    <property type="project" value="InterPro"/>
</dbReference>
<dbReference type="Gene3D" id="1.20.1740.10">
    <property type="entry name" value="Amino acid/polyamine transporter I"/>
    <property type="match status" value="1"/>
</dbReference>
<dbReference type="InterPro" id="IPR002293">
    <property type="entry name" value="AA/rel_permease1"/>
</dbReference>
<evidence type="ECO:0000256" key="6">
    <source>
        <dbReference type="SAM" id="Phobius"/>
    </source>
</evidence>
<dbReference type="Proteomes" id="UP000039046">
    <property type="component" value="Unassembled WGS sequence"/>
</dbReference>
<dbReference type="PANTHER" id="PTHR45649:SF4">
    <property type="entry name" value="TRANSPORTER, PUTATIVE (EUROFUNG)-RELATED"/>
    <property type="match status" value="1"/>
</dbReference>
<evidence type="ECO:0000256" key="3">
    <source>
        <dbReference type="ARBA" id="ARBA00022692"/>
    </source>
</evidence>
<gene>
    <name evidence="7" type="ORF">VHEMI00039</name>
</gene>
<dbReference type="Pfam" id="PF13520">
    <property type="entry name" value="AA_permease_2"/>
    <property type="match status" value="1"/>
</dbReference>